<dbReference type="AlphaFoldDB" id="A0A5R9FZN5"/>
<dbReference type="RefSeq" id="WP_138196965.1">
    <property type="nucleotide sequence ID" value="NZ_VCIW01000020.1"/>
</dbReference>
<feature type="compositionally biased region" description="Basic and acidic residues" evidence="1">
    <location>
        <begin position="437"/>
        <end position="453"/>
    </location>
</feature>
<gene>
    <name evidence="4" type="ORF">FE782_24330</name>
</gene>
<reference evidence="4 5" key="1">
    <citation type="submission" date="2019-05" db="EMBL/GenBank/DDBJ databases">
        <authorList>
            <person name="Narsing Rao M.P."/>
            <person name="Li W.J."/>
        </authorList>
    </citation>
    <scope>NUCLEOTIDE SEQUENCE [LARGE SCALE GENOMIC DNA]</scope>
    <source>
        <strain evidence="4 5">SYSU_K30003</strain>
    </source>
</reference>
<organism evidence="4 5">
    <name type="scientific">Paenibacillus antri</name>
    <dbReference type="NCBI Taxonomy" id="2582848"/>
    <lineage>
        <taxon>Bacteria</taxon>
        <taxon>Bacillati</taxon>
        <taxon>Bacillota</taxon>
        <taxon>Bacilli</taxon>
        <taxon>Bacillales</taxon>
        <taxon>Paenibacillaceae</taxon>
        <taxon>Paenibacillus</taxon>
    </lineage>
</organism>
<evidence type="ECO:0000313" key="4">
    <source>
        <dbReference type="EMBL" id="TLS49522.1"/>
    </source>
</evidence>
<protein>
    <submittedName>
        <fullName evidence="4">DUF4185 domain-containing protein</fullName>
    </submittedName>
</protein>
<evidence type="ECO:0000256" key="2">
    <source>
        <dbReference type="SAM" id="SignalP"/>
    </source>
</evidence>
<comment type="caution">
    <text evidence="4">The sequence shown here is derived from an EMBL/GenBank/DDBJ whole genome shotgun (WGS) entry which is preliminary data.</text>
</comment>
<sequence>MKTKALIAIPLVISMVTLISACTGDAGQAVRPDVPEDEIYIPEESTFFSTVWVDETTRTFSDSNGDLWPAAWSDDDRLYAAMGDGRGFDWSQPWADIVVNRIDGHPASDDLSGERLAAGEQVGKVWSDPEKYNKKPTGMASVDGDLYLAVQDLNKQQGAPAFNDAPAATILKSTDKGKTWTFDPSKPMFDDYTFTTIMFLDYGKDGSNNTFDDYVYAYGLDGNWRDSFSDAVPDPTKLYLARMPKDAVQDASRWEYYAGDLYGHARWTEPGKLENRKPVLRDDRRVYKELLGEGLSNMAVLSQSNVVYNKPLERYIYASWTEFTFEFYEAPKPWGPWKRFFSKDFGVYPWTPEKHGGYATVIPSKFISEDGKTMWVNGNTFVGGVEIYNFSLRQLKVTPYKKSKAANKKSGSNLALPENGGDATPISRSNHYGNGRSVHEGAKDRSEDSWNGEAKSEDYWGMTWSQAYKMNKLVYTTGGMFEDGGWFEDFRVQVRRNFEWIDVEGVVVSPAYPFDETAGAFAEYEFRFDETQGDGVRIVGTPGGASKFTSVAELEVYYSE</sequence>
<keyword evidence="2" id="KW-0732">Signal</keyword>
<feature type="domain" description="DUF4185" evidence="3">
    <location>
        <begin position="59"/>
        <end position="338"/>
    </location>
</feature>
<feature type="chain" id="PRO_5038677822" evidence="2">
    <location>
        <begin position="22"/>
        <end position="560"/>
    </location>
</feature>
<accession>A0A5R9FZN5</accession>
<feature type="region of interest" description="Disordered" evidence="1">
    <location>
        <begin position="408"/>
        <end position="453"/>
    </location>
</feature>
<dbReference type="Proteomes" id="UP000309676">
    <property type="component" value="Unassembled WGS sequence"/>
</dbReference>
<dbReference type="OrthoDB" id="3795970at2"/>
<dbReference type="Pfam" id="PF13810">
    <property type="entry name" value="DUF4185"/>
    <property type="match status" value="1"/>
</dbReference>
<evidence type="ECO:0000313" key="5">
    <source>
        <dbReference type="Proteomes" id="UP000309676"/>
    </source>
</evidence>
<dbReference type="PROSITE" id="PS51257">
    <property type="entry name" value="PROKAR_LIPOPROTEIN"/>
    <property type="match status" value="1"/>
</dbReference>
<name>A0A5R9FZN5_9BACL</name>
<dbReference type="InterPro" id="IPR025442">
    <property type="entry name" value="DUF4185"/>
</dbReference>
<keyword evidence="5" id="KW-1185">Reference proteome</keyword>
<evidence type="ECO:0000256" key="1">
    <source>
        <dbReference type="SAM" id="MobiDB-lite"/>
    </source>
</evidence>
<feature type="signal peptide" evidence="2">
    <location>
        <begin position="1"/>
        <end position="21"/>
    </location>
</feature>
<dbReference type="EMBL" id="VCIW01000020">
    <property type="protein sequence ID" value="TLS49522.1"/>
    <property type="molecule type" value="Genomic_DNA"/>
</dbReference>
<dbReference type="Gene3D" id="2.60.120.260">
    <property type="entry name" value="Galactose-binding domain-like"/>
    <property type="match status" value="1"/>
</dbReference>
<evidence type="ECO:0000259" key="3">
    <source>
        <dbReference type="Pfam" id="PF13810"/>
    </source>
</evidence>
<proteinExistence type="predicted"/>